<evidence type="ECO:0000256" key="8">
    <source>
        <dbReference type="ARBA" id="ARBA00022697"/>
    </source>
</evidence>
<comment type="function">
    <text evidence="15">Catalyzes the NADPH-dependent formation of L-aspartate-semialdehyde (L-ASA) by the reductive dephosphorylation of L-aspartyl-4-phosphate.</text>
</comment>
<evidence type="ECO:0000256" key="11">
    <source>
        <dbReference type="ARBA" id="ARBA00023002"/>
    </source>
</evidence>
<evidence type="ECO:0000256" key="10">
    <source>
        <dbReference type="ARBA" id="ARBA00022915"/>
    </source>
</evidence>
<protein>
    <recommendedName>
        <fullName evidence="6 15">Aspartate-semialdehyde dehydrogenase</fullName>
        <shortName evidence="15">ASA dehydrogenase</shortName>
        <shortName evidence="15">ASADH</shortName>
        <ecNumber evidence="6 15">1.2.1.11</ecNumber>
    </recommendedName>
    <alternativeName>
        <fullName evidence="15">Aspartate-beta-semialdehyde dehydrogenase</fullName>
    </alternativeName>
</protein>
<keyword evidence="19" id="KW-1185">Reference proteome</keyword>
<dbReference type="InterPro" id="IPR012280">
    <property type="entry name" value="Semialdhyde_DH_dimer_dom"/>
</dbReference>
<feature type="binding site" evidence="15">
    <location>
        <position position="162"/>
    </location>
    <ligand>
        <name>substrate</name>
    </ligand>
</feature>
<reference evidence="18 19" key="1">
    <citation type="submission" date="2019-03" db="EMBL/GenBank/DDBJ databases">
        <title>Luteimonas zhaokaii sp.nov., isolated from the rectal contents of Plateau pika in Yushu, Qinghai Province, China.</title>
        <authorList>
            <person name="Zhang G."/>
        </authorList>
    </citation>
    <scope>NUCLEOTIDE SEQUENCE [LARGE SCALE GENOMIC DNA]</scope>
    <source>
        <strain evidence="18 19">THG-MD21</strain>
    </source>
</reference>
<keyword evidence="8 15" id="KW-0791">Threonine biosynthesis</keyword>
<evidence type="ECO:0000256" key="6">
    <source>
        <dbReference type="ARBA" id="ARBA00013120"/>
    </source>
</evidence>
<proteinExistence type="inferred from homology"/>
<sequence>MSSSQNRRFRVAVVGATGAVGETMLSILAERDFPVSELVALASERSAGTTVKFGDDDIVVQDLATFDPAGVDIALFSAGGDTSKAYAPKFAAAGAVVIDNSSAFRYDDDIPLVISEVNPEAARNRPRGIIANPNCSTMQMLVALAPLHRKAGIVRINVSTYQSVSGAGRSAMEELGRQTGDLLNFREIDPQKFPVQIAFNLIPQIDAFLENGFTKEEMKLVWETHKILGDDSIRVNPTAVRVPVFYGHSEAVAVEFREPLSVDEARAILATAPGVEVVDERQAGGWPTPVTHASGRDPVFVGRLREDLSHPNGLNLWIVADNIRKGAALNAVQVAELIAAEG</sequence>
<evidence type="ECO:0000256" key="9">
    <source>
        <dbReference type="ARBA" id="ARBA00022857"/>
    </source>
</evidence>
<dbReference type="GO" id="GO:0051287">
    <property type="term" value="F:NAD binding"/>
    <property type="evidence" value="ECO:0007669"/>
    <property type="project" value="InterPro"/>
</dbReference>
<evidence type="ECO:0000256" key="7">
    <source>
        <dbReference type="ARBA" id="ARBA00022605"/>
    </source>
</evidence>
<keyword evidence="10 15" id="KW-0220">Diaminopimelate biosynthesis</keyword>
<dbReference type="InterPro" id="IPR005986">
    <property type="entry name" value="Asp_semialdehyde_DH_beta"/>
</dbReference>
<accession>A0A4R5UC99</accession>
<dbReference type="Proteomes" id="UP000295543">
    <property type="component" value="Unassembled WGS sequence"/>
</dbReference>
<dbReference type="AlphaFoldDB" id="A0A4R5UC99"/>
<evidence type="ECO:0000313" key="18">
    <source>
        <dbReference type="EMBL" id="TDK32711.1"/>
    </source>
</evidence>
<keyword evidence="9 15" id="KW-0521">NADP</keyword>
<dbReference type="PANTHER" id="PTHR46278:SF2">
    <property type="entry name" value="ASPARTATE-SEMIALDEHYDE DEHYDROGENASE"/>
    <property type="match status" value="1"/>
</dbReference>
<feature type="binding site" evidence="15">
    <location>
        <begin position="45"/>
        <end position="46"/>
    </location>
    <ligand>
        <name>NADP(+)</name>
        <dbReference type="ChEBI" id="CHEBI:58349"/>
    </ligand>
</feature>
<dbReference type="GO" id="GO:0071266">
    <property type="term" value="P:'de novo' L-methionine biosynthetic process"/>
    <property type="evidence" value="ECO:0007669"/>
    <property type="project" value="UniProtKB-UniRule"/>
</dbReference>
<dbReference type="NCBIfam" id="NF004224">
    <property type="entry name" value="PRK05671.1"/>
    <property type="match status" value="1"/>
</dbReference>
<organism evidence="18 19">
    <name type="scientific">Luteimonas terrae</name>
    <dbReference type="NCBI Taxonomy" id="1530191"/>
    <lineage>
        <taxon>Bacteria</taxon>
        <taxon>Pseudomonadati</taxon>
        <taxon>Pseudomonadota</taxon>
        <taxon>Gammaproteobacteria</taxon>
        <taxon>Lysobacterales</taxon>
        <taxon>Lysobacteraceae</taxon>
        <taxon>Luteimonas</taxon>
    </lineage>
</organism>
<dbReference type="EMBL" id="SMTG01000002">
    <property type="protein sequence ID" value="TDK32711.1"/>
    <property type="molecule type" value="Genomic_DNA"/>
</dbReference>
<evidence type="ECO:0000256" key="5">
    <source>
        <dbReference type="ARBA" id="ARBA00011738"/>
    </source>
</evidence>
<dbReference type="OrthoDB" id="9805684at2"/>
<evidence type="ECO:0000256" key="16">
    <source>
        <dbReference type="PIRSR" id="PIRSR000148-1"/>
    </source>
</evidence>
<dbReference type="SUPFAM" id="SSF55347">
    <property type="entry name" value="Glyceraldehyde-3-phosphate dehydrogenase-like, C-terminal domain"/>
    <property type="match status" value="1"/>
</dbReference>
<dbReference type="GO" id="GO:0019877">
    <property type="term" value="P:diaminopimelate biosynthetic process"/>
    <property type="evidence" value="ECO:0007669"/>
    <property type="project" value="UniProtKB-UniRule"/>
</dbReference>
<dbReference type="GO" id="GO:0050661">
    <property type="term" value="F:NADP binding"/>
    <property type="evidence" value="ECO:0007669"/>
    <property type="project" value="UniProtKB-UniRule"/>
</dbReference>
<feature type="binding site" evidence="15">
    <location>
        <position position="241"/>
    </location>
    <ligand>
        <name>substrate</name>
    </ligand>
</feature>
<dbReference type="InterPro" id="IPR012080">
    <property type="entry name" value="Asp_semialdehyde_DH"/>
</dbReference>
<comment type="caution">
    <text evidence="15">Lacks conserved residue(s) required for the propagation of feature annotation.</text>
</comment>
<feature type="binding site" evidence="15">
    <location>
        <begin position="17"/>
        <end position="20"/>
    </location>
    <ligand>
        <name>NADP(+)</name>
        <dbReference type="ChEBI" id="CHEBI:58349"/>
    </ligand>
</feature>
<feature type="domain" description="Semialdehyde dehydrogenase NAD-binding" evidence="17">
    <location>
        <begin position="10"/>
        <end position="125"/>
    </location>
</feature>
<dbReference type="PIRSF" id="PIRSF000148">
    <property type="entry name" value="ASA_dh"/>
    <property type="match status" value="1"/>
</dbReference>
<keyword evidence="11 15" id="KW-0560">Oxidoreductase</keyword>
<keyword evidence="12 15" id="KW-0457">Lysine biosynthesis</keyword>
<dbReference type="CDD" id="cd02316">
    <property type="entry name" value="VcASADH2_like_N"/>
    <property type="match status" value="1"/>
</dbReference>
<name>A0A4R5UC99_9GAMM</name>
<evidence type="ECO:0000313" key="19">
    <source>
        <dbReference type="Proteomes" id="UP000295543"/>
    </source>
</evidence>
<dbReference type="GO" id="GO:0009097">
    <property type="term" value="P:isoleucine biosynthetic process"/>
    <property type="evidence" value="ECO:0007669"/>
    <property type="project" value="UniProtKB-UniRule"/>
</dbReference>
<keyword evidence="7 15" id="KW-0028">Amino-acid biosynthesis</keyword>
<dbReference type="Pfam" id="PF02774">
    <property type="entry name" value="Semialdhyde_dhC"/>
    <property type="match status" value="1"/>
</dbReference>
<dbReference type="GO" id="GO:0009088">
    <property type="term" value="P:threonine biosynthetic process"/>
    <property type="evidence" value="ECO:0007669"/>
    <property type="project" value="UniProtKB-UniRule"/>
</dbReference>
<dbReference type="GO" id="GO:0004073">
    <property type="term" value="F:aspartate-semialdehyde dehydrogenase activity"/>
    <property type="evidence" value="ECO:0007669"/>
    <property type="project" value="UniProtKB-UniRule"/>
</dbReference>
<evidence type="ECO:0000256" key="2">
    <source>
        <dbReference type="ARBA" id="ARBA00005076"/>
    </source>
</evidence>
<evidence type="ECO:0000256" key="13">
    <source>
        <dbReference type="ARBA" id="ARBA00023167"/>
    </source>
</evidence>
<dbReference type="GO" id="GO:0046983">
    <property type="term" value="F:protein dimerization activity"/>
    <property type="evidence" value="ECO:0007669"/>
    <property type="project" value="InterPro"/>
</dbReference>
<dbReference type="Gene3D" id="3.30.360.10">
    <property type="entry name" value="Dihydrodipicolinate Reductase, domain 2"/>
    <property type="match status" value="1"/>
</dbReference>
<dbReference type="SUPFAM" id="SSF51735">
    <property type="entry name" value="NAD(P)-binding Rossmann-fold domains"/>
    <property type="match status" value="1"/>
</dbReference>
<dbReference type="InterPro" id="IPR036291">
    <property type="entry name" value="NAD(P)-bd_dom_sf"/>
</dbReference>
<dbReference type="PANTHER" id="PTHR46278">
    <property type="entry name" value="DEHYDROGENASE, PUTATIVE-RELATED"/>
    <property type="match status" value="1"/>
</dbReference>
<comment type="catalytic activity">
    <reaction evidence="14 15">
        <text>L-aspartate 4-semialdehyde + phosphate + NADP(+) = 4-phospho-L-aspartate + NADPH + H(+)</text>
        <dbReference type="Rhea" id="RHEA:24284"/>
        <dbReference type="ChEBI" id="CHEBI:15378"/>
        <dbReference type="ChEBI" id="CHEBI:43474"/>
        <dbReference type="ChEBI" id="CHEBI:57535"/>
        <dbReference type="ChEBI" id="CHEBI:57783"/>
        <dbReference type="ChEBI" id="CHEBI:58349"/>
        <dbReference type="ChEBI" id="CHEBI:537519"/>
        <dbReference type="EC" id="1.2.1.11"/>
    </reaction>
</comment>
<comment type="pathway">
    <text evidence="2 15">Amino-acid biosynthesis; L-lysine biosynthesis via DAP pathway; (S)-tetrahydrodipicolinate from L-aspartate: step 2/4.</text>
</comment>
<keyword evidence="13 15" id="KW-0486">Methionine biosynthesis</keyword>
<dbReference type="HAMAP" id="MF_02121">
    <property type="entry name" value="ASADH"/>
    <property type="match status" value="1"/>
</dbReference>
<dbReference type="NCBIfam" id="NF011456">
    <property type="entry name" value="PRK14874.1"/>
    <property type="match status" value="1"/>
</dbReference>
<dbReference type="EC" id="1.2.1.11" evidence="6 15"/>
<evidence type="ECO:0000256" key="15">
    <source>
        <dbReference type="HAMAP-Rule" id="MF_02121"/>
    </source>
</evidence>
<evidence type="ECO:0000259" key="17">
    <source>
        <dbReference type="SMART" id="SM00859"/>
    </source>
</evidence>
<comment type="pathway">
    <text evidence="1 15">Amino-acid biosynthesis; L-methionine biosynthesis via de novo pathway; L-homoserine from L-aspartate: step 2/3.</text>
</comment>
<dbReference type="GO" id="GO:0009089">
    <property type="term" value="P:lysine biosynthetic process via diaminopimelate"/>
    <property type="evidence" value="ECO:0007669"/>
    <property type="project" value="UniProtKB-UniRule"/>
</dbReference>
<feature type="binding site" evidence="15">
    <location>
        <position position="322"/>
    </location>
    <ligand>
        <name>NADP(+)</name>
        <dbReference type="ChEBI" id="CHEBI:58349"/>
    </ligand>
</feature>
<evidence type="ECO:0000256" key="12">
    <source>
        <dbReference type="ARBA" id="ARBA00023154"/>
    </source>
</evidence>
<evidence type="ECO:0000256" key="4">
    <source>
        <dbReference type="ARBA" id="ARBA00010584"/>
    </source>
</evidence>
<feature type="binding site" evidence="15">
    <location>
        <begin position="165"/>
        <end position="166"/>
    </location>
    <ligand>
        <name>NADP(+)</name>
        <dbReference type="ChEBI" id="CHEBI:58349"/>
    </ligand>
</feature>
<evidence type="ECO:0000256" key="14">
    <source>
        <dbReference type="ARBA" id="ARBA00047891"/>
    </source>
</evidence>
<dbReference type="InterPro" id="IPR000534">
    <property type="entry name" value="Semialdehyde_DH_NAD-bd"/>
</dbReference>
<dbReference type="UniPathway" id="UPA00051">
    <property type="reaction ID" value="UER00464"/>
</dbReference>
<dbReference type="RefSeq" id="WP_133392270.1">
    <property type="nucleotide sequence ID" value="NZ_SMTG01000002.1"/>
</dbReference>
<dbReference type="CDD" id="cd18131">
    <property type="entry name" value="ASADH_C_bac_euk_like"/>
    <property type="match status" value="1"/>
</dbReference>
<comment type="caution">
    <text evidence="18">The sequence shown here is derived from an EMBL/GenBank/DDBJ whole genome shotgun (WGS) entry which is preliminary data.</text>
</comment>
<comment type="similarity">
    <text evidence="4 15">Belongs to the aspartate-semialdehyde dehydrogenase family.</text>
</comment>
<dbReference type="Pfam" id="PF01118">
    <property type="entry name" value="Semialdhyde_dh"/>
    <property type="match status" value="1"/>
</dbReference>
<comment type="subunit">
    <text evidence="5 15">Homodimer.</text>
</comment>
<dbReference type="SMART" id="SM00859">
    <property type="entry name" value="Semialdhyde_dh"/>
    <property type="match status" value="1"/>
</dbReference>
<dbReference type="UniPathway" id="UPA00050">
    <property type="reaction ID" value="UER00463"/>
</dbReference>
<evidence type="ECO:0000256" key="3">
    <source>
        <dbReference type="ARBA" id="ARBA00005097"/>
    </source>
</evidence>
<feature type="active site" description="Acyl-thioester intermediate" evidence="15 16">
    <location>
        <position position="135"/>
    </location>
</feature>
<comment type="pathway">
    <text evidence="3 15">Amino-acid biosynthesis; L-threonine biosynthesis; L-threonine from L-aspartate: step 2/5.</text>
</comment>
<feature type="active site" description="Proton acceptor" evidence="15 16">
    <location>
        <position position="248"/>
    </location>
</feature>
<evidence type="ECO:0000256" key="1">
    <source>
        <dbReference type="ARBA" id="ARBA00005021"/>
    </source>
</evidence>
<dbReference type="UniPathway" id="UPA00034">
    <property type="reaction ID" value="UER00016"/>
</dbReference>
<feature type="binding site" evidence="15">
    <location>
        <position position="105"/>
    </location>
    <ligand>
        <name>phosphate</name>
        <dbReference type="ChEBI" id="CHEBI:43474"/>
    </ligand>
</feature>
<dbReference type="NCBIfam" id="TIGR01296">
    <property type="entry name" value="asd_B"/>
    <property type="match status" value="1"/>
</dbReference>
<dbReference type="NCBIfam" id="NF005957">
    <property type="entry name" value="PRK08040.1"/>
    <property type="match status" value="1"/>
</dbReference>
<gene>
    <name evidence="15" type="primary">asd</name>
    <name evidence="18" type="ORF">E2F49_01155</name>
</gene>
<dbReference type="Gene3D" id="3.40.50.720">
    <property type="entry name" value="NAD(P)-binding Rossmann-like Domain"/>
    <property type="match status" value="1"/>
</dbReference>